<reference evidence="3 4" key="1">
    <citation type="submission" date="2013-11" db="EMBL/GenBank/DDBJ databases">
        <title>Genome sequencing of Stegodyphus mimosarum.</title>
        <authorList>
            <person name="Bechsgaard J."/>
        </authorList>
    </citation>
    <scope>NUCLEOTIDE SEQUENCE [LARGE SCALE GENOMIC DNA]</scope>
</reference>
<feature type="compositionally biased region" description="Basic and acidic residues" evidence="2">
    <location>
        <begin position="316"/>
        <end position="325"/>
    </location>
</feature>
<dbReference type="OMA" id="ICEPMAG"/>
<feature type="compositionally biased region" description="Polar residues" evidence="2">
    <location>
        <begin position="267"/>
        <end position="282"/>
    </location>
</feature>
<feature type="non-terminal residue" evidence="3">
    <location>
        <position position="655"/>
    </location>
</feature>
<feature type="compositionally biased region" description="Basic and acidic residues" evidence="2">
    <location>
        <begin position="284"/>
        <end position="297"/>
    </location>
</feature>
<feature type="compositionally biased region" description="Polar residues" evidence="2">
    <location>
        <begin position="189"/>
        <end position="202"/>
    </location>
</feature>
<feature type="compositionally biased region" description="Low complexity" evidence="2">
    <location>
        <begin position="79"/>
        <end position="89"/>
    </location>
</feature>
<name>A0A087SYD8_STEMI</name>
<feature type="region of interest" description="Disordered" evidence="2">
    <location>
        <begin position="536"/>
        <end position="569"/>
    </location>
</feature>
<sequence length="655" mass="72339">MVLMRRLLLEAQSKFRKMMSDNKALASRIDQDIQSAHLQVSALRAELADTNQRIRDICSTSETSGMAGNVITTCMPPTSTTNTAVSSTADGQWTKEVKPGQPVTRADSAAAISRVTSASPPIADKGGTKTVSDRVHPADQTHYLTATQSPKSLAGSKAPEQKTNAENGPSPDQVTKNKYGDLTSKEQNVKVTNSPATRNLSAVSPEKQHLLQKQTSKGNLTPTHQLRKDSKDKPDSLTESSEASEETNLSKHRSHRRERRSLKGSDVQKSLLNDFKSQQVNGKQLDDSKTELQRSESDGNQNSAPECDLSLSGSPFKEDTTKVSQEKSCTLGSSTQTGGKEPTAEESKAEVFSLDIHRSSPPVKDDSNAHSFSFHKSSTNGCSQKDLNDGHRYKAKTKSDPLDKRRDKCAQEYSVLSSPSSVMKHKAGASRGICSWEERRFECQELSPASAWYKTQDNSSSVSGKSLLDESSSKEETSDSQDGLPSEFCDRMGVRNEEQGRYVVFDSKEIRRPCRQWRTALSESYRDQQISDSWKSSLCDTTDKNDPKLSDKRQTPEKDDQGSSSLIQESSYFRKSTNLDYSSYNNASKSQDETPTSVVQLMAEIEALKIKNSALLRDLEEVMESRDEKAKENAAMAAKLEQMDKELKHAKEALS</sequence>
<evidence type="ECO:0000313" key="4">
    <source>
        <dbReference type="Proteomes" id="UP000054359"/>
    </source>
</evidence>
<feature type="region of interest" description="Disordered" evidence="2">
    <location>
        <begin position="454"/>
        <end position="492"/>
    </location>
</feature>
<dbReference type="OrthoDB" id="6430345at2759"/>
<organism evidence="3 4">
    <name type="scientific">Stegodyphus mimosarum</name>
    <name type="common">African social velvet spider</name>
    <dbReference type="NCBI Taxonomy" id="407821"/>
    <lineage>
        <taxon>Eukaryota</taxon>
        <taxon>Metazoa</taxon>
        <taxon>Ecdysozoa</taxon>
        <taxon>Arthropoda</taxon>
        <taxon>Chelicerata</taxon>
        <taxon>Arachnida</taxon>
        <taxon>Araneae</taxon>
        <taxon>Araneomorphae</taxon>
        <taxon>Entelegynae</taxon>
        <taxon>Eresoidea</taxon>
        <taxon>Eresidae</taxon>
        <taxon>Stegodyphus</taxon>
    </lineage>
</organism>
<feature type="compositionally biased region" description="Polar residues" evidence="2">
    <location>
        <begin position="161"/>
        <end position="176"/>
    </location>
</feature>
<proteinExistence type="predicted"/>
<dbReference type="EMBL" id="KK112521">
    <property type="protein sequence ID" value="KFM57877.1"/>
    <property type="molecule type" value="Genomic_DNA"/>
</dbReference>
<accession>A0A087SYD8</accession>
<feature type="region of interest" description="Disordered" evidence="2">
    <location>
        <begin position="79"/>
        <end position="133"/>
    </location>
</feature>
<evidence type="ECO:0000313" key="3">
    <source>
        <dbReference type="EMBL" id="KFM57877.1"/>
    </source>
</evidence>
<feature type="compositionally biased region" description="Basic and acidic residues" evidence="2">
    <location>
        <begin position="342"/>
        <end position="368"/>
    </location>
</feature>
<feature type="region of interest" description="Disordered" evidence="2">
    <location>
        <begin position="145"/>
        <end position="408"/>
    </location>
</feature>
<feature type="compositionally biased region" description="Basic and acidic residues" evidence="2">
    <location>
        <begin position="541"/>
        <end position="561"/>
    </location>
</feature>
<keyword evidence="1" id="KW-0175">Coiled coil</keyword>
<gene>
    <name evidence="3" type="ORF">X975_01315</name>
</gene>
<feature type="compositionally biased region" description="Basic residues" evidence="2">
    <location>
        <begin position="250"/>
        <end position="262"/>
    </location>
</feature>
<feature type="compositionally biased region" description="Basic and acidic residues" evidence="2">
    <location>
        <begin position="467"/>
        <end position="477"/>
    </location>
</feature>
<feature type="coiled-coil region" evidence="1">
    <location>
        <begin position="598"/>
        <end position="653"/>
    </location>
</feature>
<dbReference type="STRING" id="407821.A0A087SYD8"/>
<evidence type="ECO:0000256" key="1">
    <source>
        <dbReference type="SAM" id="Coils"/>
    </source>
</evidence>
<protein>
    <submittedName>
        <fullName evidence="3">Uncharacterized protein</fullName>
    </submittedName>
</protein>
<evidence type="ECO:0000256" key="2">
    <source>
        <dbReference type="SAM" id="MobiDB-lite"/>
    </source>
</evidence>
<dbReference type="AlphaFoldDB" id="A0A087SYD8"/>
<feature type="compositionally biased region" description="Basic and acidic residues" evidence="2">
    <location>
        <begin position="386"/>
        <end position="408"/>
    </location>
</feature>
<feature type="compositionally biased region" description="Polar residues" evidence="2">
    <location>
        <begin position="369"/>
        <end position="385"/>
    </location>
</feature>
<dbReference type="Proteomes" id="UP000054359">
    <property type="component" value="Unassembled WGS sequence"/>
</dbReference>
<feature type="compositionally biased region" description="Polar residues" evidence="2">
    <location>
        <begin position="326"/>
        <end position="338"/>
    </location>
</feature>
<keyword evidence="4" id="KW-1185">Reference proteome</keyword>
<feature type="compositionally biased region" description="Basic and acidic residues" evidence="2">
    <location>
        <begin position="226"/>
        <end position="236"/>
    </location>
</feature>
<feature type="compositionally biased region" description="Polar residues" evidence="2">
    <location>
        <begin position="211"/>
        <end position="224"/>
    </location>
</feature>